<name>A0A7W6ETB5_9BACT</name>
<dbReference type="InterPro" id="IPR000477">
    <property type="entry name" value="RT_dom"/>
</dbReference>
<evidence type="ECO:0000313" key="3">
    <source>
        <dbReference type="Proteomes" id="UP000541352"/>
    </source>
</evidence>
<evidence type="ECO:0000259" key="1">
    <source>
        <dbReference type="PROSITE" id="PS50878"/>
    </source>
</evidence>
<dbReference type="RefSeq" id="WP_183979296.1">
    <property type="nucleotide sequence ID" value="NZ_JACIBY010000018.1"/>
</dbReference>
<gene>
    <name evidence="2" type="ORF">FHS57_005571</name>
</gene>
<protein>
    <recommendedName>
        <fullName evidence="1">Reverse transcriptase domain-containing protein</fullName>
    </recommendedName>
</protein>
<accession>A0A7W6ETB5</accession>
<proteinExistence type="predicted"/>
<dbReference type="Proteomes" id="UP000541352">
    <property type="component" value="Unassembled WGS sequence"/>
</dbReference>
<evidence type="ECO:0000313" key="2">
    <source>
        <dbReference type="EMBL" id="MBB3841543.1"/>
    </source>
</evidence>
<dbReference type="Pfam" id="PF00078">
    <property type="entry name" value="RVT_1"/>
    <property type="match status" value="1"/>
</dbReference>
<sequence length="539" mass="62721">MNLIKLISKGYFPAELPPPFNTELLGVEALNMFNYFQALNNSVKKDFKETINLAYSVPKFGLSRRLMGIPNPIHQIDLSKIVCDNWIEIQALYGRSSISSSKQIEDETGKRATKMIDSFGEFKEKCLEQSFDKLFELKVDISKYFSTIYTHSIPWAIHSKTVAKQNKNDFTLLGNLLDKAIRNAQSGQTIGIPIGPDTSRIISEILGCTFDKLLTDKFKLVGFRYVDDCYFYFDSQSNAEHLFKHFQTILTEYGLDINEEKTSIKKQPFPYESKWVIELSNYQIRKNLKGQITDLKNYVSFALELVTNHPKDSVLKFAIKKLFYDRIYKSNWNLFESLIFRMGISEPVILPEILKLLLTYENWVNKSKLKKFLYSIISEHIYKGHNFEVSWALWIAKTFSIKISKPLAQQIFDSRDSISILICFDMMQRKLITDKINLDSIESEVNESSFINEWWLLTYEGIVKKWIEPNPADLLAKNKYFSELKKKKIEFYDTNRQISKIEFRKPKPQAKPIEIDKLEYGHSEASGSSTEKKIVVVEY</sequence>
<comment type="caution">
    <text evidence="2">The sequence shown here is derived from an EMBL/GenBank/DDBJ whole genome shotgun (WGS) entry which is preliminary data.</text>
</comment>
<keyword evidence="3" id="KW-1185">Reference proteome</keyword>
<dbReference type="PROSITE" id="PS50878">
    <property type="entry name" value="RT_POL"/>
    <property type="match status" value="1"/>
</dbReference>
<dbReference type="SUPFAM" id="SSF56672">
    <property type="entry name" value="DNA/RNA polymerases"/>
    <property type="match status" value="1"/>
</dbReference>
<dbReference type="CDD" id="cd01646">
    <property type="entry name" value="RT_Bac_retron_I"/>
    <property type="match status" value="1"/>
</dbReference>
<organism evidence="2 3">
    <name type="scientific">Runella defluvii</name>
    <dbReference type="NCBI Taxonomy" id="370973"/>
    <lineage>
        <taxon>Bacteria</taxon>
        <taxon>Pseudomonadati</taxon>
        <taxon>Bacteroidota</taxon>
        <taxon>Cytophagia</taxon>
        <taxon>Cytophagales</taxon>
        <taxon>Spirosomataceae</taxon>
        <taxon>Runella</taxon>
    </lineage>
</organism>
<feature type="domain" description="Reverse transcriptase" evidence="1">
    <location>
        <begin position="1"/>
        <end position="276"/>
    </location>
</feature>
<dbReference type="InterPro" id="IPR043502">
    <property type="entry name" value="DNA/RNA_pol_sf"/>
</dbReference>
<dbReference type="AlphaFoldDB" id="A0A7W6ETB5"/>
<reference evidence="2 3" key="1">
    <citation type="submission" date="2020-08" db="EMBL/GenBank/DDBJ databases">
        <title>Genomic Encyclopedia of Type Strains, Phase IV (KMG-IV): sequencing the most valuable type-strain genomes for metagenomic binning, comparative biology and taxonomic classification.</title>
        <authorList>
            <person name="Goeker M."/>
        </authorList>
    </citation>
    <scope>NUCLEOTIDE SEQUENCE [LARGE SCALE GENOMIC DNA]</scope>
    <source>
        <strain evidence="2 3">DSM 17976</strain>
    </source>
</reference>
<dbReference type="EMBL" id="JACIBY010000018">
    <property type="protein sequence ID" value="MBB3841543.1"/>
    <property type="molecule type" value="Genomic_DNA"/>
</dbReference>